<dbReference type="Gene3D" id="1.10.30.50">
    <property type="match status" value="1"/>
</dbReference>
<feature type="domain" description="HNH nuclease" evidence="3">
    <location>
        <begin position="368"/>
        <end position="420"/>
    </location>
</feature>
<reference evidence="4 5" key="1">
    <citation type="submission" date="2018-06" db="EMBL/GenBank/DDBJ databases">
        <title>Phytoactinopolyspora halophila sp. nov., a novel halophilic actinomycete isolated from a saline soil in China.</title>
        <authorList>
            <person name="Tang S.-K."/>
        </authorList>
    </citation>
    <scope>NUCLEOTIDE SEQUENCE [LARGE SCALE GENOMIC DNA]</scope>
    <source>
        <strain evidence="4 5">YIM 96934</strain>
    </source>
</reference>
<evidence type="ECO:0000313" key="5">
    <source>
        <dbReference type="Proteomes" id="UP000250462"/>
    </source>
</evidence>
<keyword evidence="4" id="KW-0255">Endonuclease</keyword>
<protein>
    <submittedName>
        <fullName evidence="4">HNH endonuclease</fullName>
    </submittedName>
</protein>
<dbReference type="GO" id="GO:0008270">
    <property type="term" value="F:zinc ion binding"/>
    <property type="evidence" value="ECO:0007669"/>
    <property type="project" value="InterPro"/>
</dbReference>
<evidence type="ECO:0000256" key="1">
    <source>
        <dbReference type="ARBA" id="ARBA00023450"/>
    </source>
</evidence>
<dbReference type="GO" id="GO:0003676">
    <property type="term" value="F:nucleic acid binding"/>
    <property type="evidence" value="ECO:0007669"/>
    <property type="project" value="InterPro"/>
</dbReference>
<dbReference type="InterPro" id="IPR003870">
    <property type="entry name" value="DUF222"/>
</dbReference>
<dbReference type="Pfam" id="PF01844">
    <property type="entry name" value="HNH"/>
    <property type="match status" value="1"/>
</dbReference>
<accession>A0A329R0X5</accession>
<comment type="caution">
    <text evidence="4">The sequence shown here is derived from an EMBL/GenBank/DDBJ whole genome shotgun (WGS) entry which is preliminary data.</text>
</comment>
<name>A0A329R0X5_9ACTN</name>
<dbReference type="EMBL" id="QMIG01000002">
    <property type="protein sequence ID" value="RAW17836.1"/>
    <property type="molecule type" value="Genomic_DNA"/>
</dbReference>
<evidence type="ECO:0000256" key="2">
    <source>
        <dbReference type="SAM" id="MobiDB-lite"/>
    </source>
</evidence>
<dbReference type="SMART" id="SM00507">
    <property type="entry name" value="HNHc"/>
    <property type="match status" value="1"/>
</dbReference>
<gene>
    <name evidence="4" type="ORF">DPM12_02990</name>
</gene>
<proteinExistence type="inferred from homology"/>
<feature type="region of interest" description="Disordered" evidence="2">
    <location>
        <begin position="227"/>
        <end position="247"/>
    </location>
</feature>
<evidence type="ECO:0000259" key="3">
    <source>
        <dbReference type="SMART" id="SM00507"/>
    </source>
</evidence>
<dbReference type="InterPro" id="IPR003615">
    <property type="entry name" value="HNH_nuc"/>
</dbReference>
<dbReference type="InterPro" id="IPR002711">
    <property type="entry name" value="HNH"/>
</dbReference>
<feature type="region of interest" description="Disordered" evidence="2">
    <location>
        <begin position="440"/>
        <end position="524"/>
    </location>
</feature>
<evidence type="ECO:0000313" key="4">
    <source>
        <dbReference type="EMBL" id="RAW17836.1"/>
    </source>
</evidence>
<keyword evidence="5" id="KW-1185">Reference proteome</keyword>
<comment type="similarity">
    <text evidence="1">Belongs to the Rv1128c/1148c/1588c/1702c/1945/3466 family.</text>
</comment>
<dbReference type="Proteomes" id="UP000250462">
    <property type="component" value="Unassembled WGS sequence"/>
</dbReference>
<keyword evidence="4" id="KW-0540">Nuclease</keyword>
<dbReference type="AlphaFoldDB" id="A0A329R0X5"/>
<sequence>MTRVIDAAEDVFDQAADVDVYSVSDDDLAELLAGCHALAARQSELFLRLVGEADSRDLGRRQGASSSAAWLREMLKIRPATAKASIDLAHRLDPPEPVEDYAANVRGTSTGSMPATQGALAAGQVSADHALVIAKTMAQLPTDISPEDAARAEEDLAGFARQHDPATLQRLATHLLHVLSSESLEDREERAHRKRRLRIIDQGDGTARITGLLSNEDAATVRTALDPLAAPQPSDDGERDARSPEQRSADALVELCRRNLANGSLPTNHGHPAQLHLLAELATLAPEGTPGSHARNHDPATPSPHPRWLQDTWARRFGVAPAELAWGGPISTEALRRISCDADVTHVLVDSHGVPLRVGRTERTVTPGIWTALIARDRGCAFPGCTRPPAWCHAHHIHHWADGGATDLENLVLLCGHHHRSIHHGGWNVRLGHDGHPEFLPPRWFDPDRGPRRNIRPRHDRQPPPRHAGRDGEDRDHRRPDHHGQTNGQSRGQSHERGRKRRHSRHAGGRRPPPDEGTPSKLDG</sequence>
<dbReference type="GO" id="GO:0004519">
    <property type="term" value="F:endonuclease activity"/>
    <property type="evidence" value="ECO:0007669"/>
    <property type="project" value="UniProtKB-KW"/>
</dbReference>
<dbReference type="CDD" id="cd00085">
    <property type="entry name" value="HNHc"/>
    <property type="match status" value="1"/>
</dbReference>
<feature type="region of interest" description="Disordered" evidence="2">
    <location>
        <begin position="286"/>
        <end position="306"/>
    </location>
</feature>
<feature type="compositionally biased region" description="Basic and acidic residues" evidence="2">
    <location>
        <begin position="460"/>
        <end position="484"/>
    </location>
</feature>
<feature type="compositionally biased region" description="Basic residues" evidence="2">
    <location>
        <begin position="497"/>
        <end position="509"/>
    </location>
</feature>
<organism evidence="4 5">
    <name type="scientific">Phytoactinopolyspora halophila</name>
    <dbReference type="NCBI Taxonomy" id="1981511"/>
    <lineage>
        <taxon>Bacteria</taxon>
        <taxon>Bacillati</taxon>
        <taxon>Actinomycetota</taxon>
        <taxon>Actinomycetes</taxon>
        <taxon>Jiangellales</taxon>
        <taxon>Jiangellaceae</taxon>
        <taxon>Phytoactinopolyspora</taxon>
    </lineage>
</organism>
<keyword evidence="4" id="KW-0378">Hydrolase</keyword>
<dbReference type="Pfam" id="PF02720">
    <property type="entry name" value="DUF222"/>
    <property type="match status" value="1"/>
</dbReference>